<dbReference type="Proteomes" id="UP000887565">
    <property type="component" value="Unplaced"/>
</dbReference>
<proteinExistence type="predicted"/>
<name>A0A915KJM6_ROMCU</name>
<accession>A0A915KJM6</accession>
<dbReference type="WBParaSite" id="nRc.2.0.1.t38627-RA">
    <property type="protein sequence ID" value="nRc.2.0.1.t38627-RA"/>
    <property type="gene ID" value="nRc.2.0.1.g38627"/>
</dbReference>
<reference evidence="2" key="1">
    <citation type="submission" date="2022-11" db="UniProtKB">
        <authorList>
            <consortium name="WormBaseParasite"/>
        </authorList>
    </citation>
    <scope>IDENTIFICATION</scope>
</reference>
<sequence length="93" mass="9760">MIVNSHAPPLLSQEPVIPALICARARAVSQIPPPSTSAQVNNDTTIAQTDSLDSFINIDPPQAPAATCTPVTNHHSSLAIANATEVHNFQIKA</sequence>
<protein>
    <submittedName>
        <fullName evidence="2">Uncharacterized protein</fullName>
    </submittedName>
</protein>
<evidence type="ECO:0000313" key="1">
    <source>
        <dbReference type="Proteomes" id="UP000887565"/>
    </source>
</evidence>
<evidence type="ECO:0000313" key="2">
    <source>
        <dbReference type="WBParaSite" id="nRc.2.0.1.t38627-RA"/>
    </source>
</evidence>
<organism evidence="1 2">
    <name type="scientific">Romanomermis culicivorax</name>
    <name type="common">Nematode worm</name>
    <dbReference type="NCBI Taxonomy" id="13658"/>
    <lineage>
        <taxon>Eukaryota</taxon>
        <taxon>Metazoa</taxon>
        <taxon>Ecdysozoa</taxon>
        <taxon>Nematoda</taxon>
        <taxon>Enoplea</taxon>
        <taxon>Dorylaimia</taxon>
        <taxon>Mermithida</taxon>
        <taxon>Mermithoidea</taxon>
        <taxon>Mermithidae</taxon>
        <taxon>Romanomermis</taxon>
    </lineage>
</organism>
<keyword evidence="1" id="KW-1185">Reference proteome</keyword>
<dbReference type="AlphaFoldDB" id="A0A915KJM6"/>